<dbReference type="PANTHER" id="PTHR43000">
    <property type="entry name" value="DTDP-D-GLUCOSE 4,6-DEHYDRATASE-RELATED"/>
    <property type="match status" value="1"/>
</dbReference>
<dbReference type="SUPFAM" id="SSF51735">
    <property type="entry name" value="NAD(P)-binding Rossmann-fold domains"/>
    <property type="match status" value="1"/>
</dbReference>
<organism evidence="2 3">
    <name type="scientific">Paenibacillus alvei</name>
    <name type="common">Bacillus alvei</name>
    <dbReference type="NCBI Taxonomy" id="44250"/>
    <lineage>
        <taxon>Bacteria</taxon>
        <taxon>Bacillati</taxon>
        <taxon>Bacillota</taxon>
        <taxon>Bacilli</taxon>
        <taxon>Bacillales</taxon>
        <taxon>Paenibacillaceae</taxon>
        <taxon>Paenibacillus</taxon>
    </lineage>
</organism>
<dbReference type="RefSeq" id="WP_171418966.1">
    <property type="nucleotide sequence ID" value="NZ_JABFOR010000041.1"/>
</dbReference>
<dbReference type="InterPro" id="IPR016040">
    <property type="entry name" value="NAD(P)-bd_dom"/>
</dbReference>
<dbReference type="Pfam" id="PF16363">
    <property type="entry name" value="GDP_Man_Dehyd"/>
    <property type="match status" value="1"/>
</dbReference>
<dbReference type="InterPro" id="IPR036291">
    <property type="entry name" value="NAD(P)-bd_dom_sf"/>
</dbReference>
<dbReference type="InterPro" id="IPR013445">
    <property type="entry name" value="CDP_4_6_deHydtase"/>
</dbReference>
<gene>
    <name evidence="2" type="primary">rfbG</name>
    <name evidence="2" type="ORF">HMI46_22495</name>
</gene>
<evidence type="ECO:0000313" key="3">
    <source>
        <dbReference type="Proteomes" id="UP000552038"/>
    </source>
</evidence>
<accession>A0AAP7A4Q4</accession>
<dbReference type="EC" id="4.2.1.45" evidence="2"/>
<feature type="domain" description="NAD(P)-binding" evidence="1">
    <location>
        <begin position="13"/>
        <end position="325"/>
    </location>
</feature>
<dbReference type="GO" id="GO:0047733">
    <property type="term" value="F:CDP-glucose 4,6-dehydratase activity"/>
    <property type="evidence" value="ECO:0007669"/>
    <property type="project" value="UniProtKB-EC"/>
</dbReference>
<keyword evidence="2" id="KW-0456">Lyase</keyword>
<dbReference type="EMBL" id="JABFOR010000041">
    <property type="protein sequence ID" value="NOJ73306.1"/>
    <property type="molecule type" value="Genomic_DNA"/>
</dbReference>
<comment type="caution">
    <text evidence="2">The sequence shown here is derived from an EMBL/GenBank/DDBJ whole genome shotgun (WGS) entry which is preliminary data.</text>
</comment>
<dbReference type="Gene3D" id="3.90.25.10">
    <property type="entry name" value="UDP-galactose 4-epimerase, domain 1"/>
    <property type="match status" value="1"/>
</dbReference>
<dbReference type="CDD" id="cd05252">
    <property type="entry name" value="CDP_GD_SDR_e"/>
    <property type="match status" value="1"/>
</dbReference>
<evidence type="ECO:0000313" key="2">
    <source>
        <dbReference type="EMBL" id="NOJ73306.1"/>
    </source>
</evidence>
<dbReference type="Proteomes" id="UP000552038">
    <property type="component" value="Unassembled WGS sequence"/>
</dbReference>
<sequence>MVNEAFWQGKKVLITGHTGFKGSWLTMWLSLMGAEVLGYALPPITKPNLFTAADIQAMCRQYVIGDVNDYSALLKVMLAYEPEIVFHLAAQPLVQASYVHPVSTFHINVMGTAHLMEAVRHTSSVHVVINVTSDKCYRNTGKEALPFCEGDPLGGHDPYSASKACAEIVAECYRQSYFHAEEGKRPNMASVRAGNVIGGGDWSESRLMPDIIRAFTASESIVVRNPGAIRPWQHVLEPLHGYLLLAEKLWDNPQYADAWNFGPLEQSDTTVRDIIRMAADLWQVDMKVVQEQIVSPSEAPRLSLDSSKAAQLLNWRPKLSIREAVSWTLSWHQQYRSGVNARAASERQIAAYIHGEGGSKG</sequence>
<dbReference type="Gene3D" id="3.40.50.720">
    <property type="entry name" value="NAD(P)-binding Rossmann-like Domain"/>
    <property type="match status" value="1"/>
</dbReference>
<dbReference type="NCBIfam" id="TIGR02622">
    <property type="entry name" value="CDP_4_6_dhtase"/>
    <property type="match status" value="1"/>
</dbReference>
<evidence type="ECO:0000259" key="1">
    <source>
        <dbReference type="Pfam" id="PF16363"/>
    </source>
</evidence>
<reference evidence="2 3" key="1">
    <citation type="submission" date="2020-05" db="EMBL/GenBank/DDBJ databases">
        <title>Whole genome sequencing and identification of novel metabolites from Paenibacillus alvei strain JR949.</title>
        <authorList>
            <person name="Rajendhran J."/>
            <person name="Sree Pranav P."/>
            <person name="Mahalakshmi B."/>
            <person name="Karthikeyan R."/>
        </authorList>
    </citation>
    <scope>NUCLEOTIDE SEQUENCE [LARGE SCALE GENOMIC DNA]</scope>
    <source>
        <strain evidence="2 3">JR949</strain>
    </source>
</reference>
<name>A0AAP7A4Q4_PAEAL</name>
<proteinExistence type="predicted"/>
<protein>
    <submittedName>
        <fullName evidence="2">CDP-glucose 4,6-dehydratase</fullName>
        <ecNumber evidence="2">4.2.1.45</ecNumber>
    </submittedName>
</protein>
<dbReference type="AlphaFoldDB" id="A0AAP7A4Q4"/>